<keyword evidence="1" id="KW-1133">Transmembrane helix</keyword>
<protein>
    <recommendedName>
        <fullName evidence="4">Prepilin-type N-terminal cleavage/methylation domain-containing protein</fullName>
    </recommendedName>
</protein>
<proteinExistence type="predicted"/>
<evidence type="ECO:0000313" key="2">
    <source>
        <dbReference type="EMBL" id="HCV81831.1"/>
    </source>
</evidence>
<dbReference type="AlphaFoldDB" id="A0A3D5J132"/>
<dbReference type="SUPFAM" id="SSF54523">
    <property type="entry name" value="Pili subunits"/>
    <property type="match status" value="1"/>
</dbReference>
<dbReference type="InterPro" id="IPR045584">
    <property type="entry name" value="Pilin-like"/>
</dbReference>
<comment type="caution">
    <text evidence="2">The sequence shown here is derived from an EMBL/GenBank/DDBJ whole genome shotgun (WGS) entry which is preliminary data.</text>
</comment>
<dbReference type="Pfam" id="PF07963">
    <property type="entry name" value="N_methyl"/>
    <property type="match status" value="1"/>
</dbReference>
<accession>A0A3D5J132</accession>
<dbReference type="Gene3D" id="3.30.700.10">
    <property type="entry name" value="Glycoprotein, Type 4 Pilin"/>
    <property type="match status" value="1"/>
</dbReference>
<evidence type="ECO:0000313" key="3">
    <source>
        <dbReference type="Proteomes" id="UP000264330"/>
    </source>
</evidence>
<dbReference type="EMBL" id="DPMF01000284">
    <property type="protein sequence ID" value="HCV81831.1"/>
    <property type="molecule type" value="Genomic_DNA"/>
</dbReference>
<dbReference type="Proteomes" id="UP000264330">
    <property type="component" value="Unassembled WGS sequence"/>
</dbReference>
<name>A0A3D5J132_9FLAO</name>
<reference evidence="2 3" key="1">
    <citation type="journal article" date="2018" name="Nat. Biotechnol.">
        <title>A standardized bacterial taxonomy based on genome phylogeny substantially revises the tree of life.</title>
        <authorList>
            <person name="Parks D.H."/>
            <person name="Chuvochina M."/>
            <person name="Waite D.W."/>
            <person name="Rinke C."/>
            <person name="Skarshewski A."/>
            <person name="Chaumeil P.A."/>
            <person name="Hugenholtz P."/>
        </authorList>
    </citation>
    <scope>NUCLEOTIDE SEQUENCE [LARGE SCALE GENOMIC DNA]</scope>
    <source>
        <strain evidence="2">UBA9359</strain>
    </source>
</reference>
<feature type="transmembrane region" description="Helical" evidence="1">
    <location>
        <begin position="12"/>
        <end position="33"/>
    </location>
</feature>
<keyword evidence="1" id="KW-0472">Membrane</keyword>
<dbReference type="InterPro" id="IPR012902">
    <property type="entry name" value="N_methyl_site"/>
</dbReference>
<evidence type="ECO:0008006" key="4">
    <source>
        <dbReference type="Google" id="ProtNLM"/>
    </source>
</evidence>
<sequence>MLKQKENKAFTLIEILVVILIIIIFVVIAYPNLSSWTEKRETKKEVLAMVNKIEEVKSDVSSGKYGMAMIHWHGNRDYLKAYIHSMSNTDYINQYKKIKSNGKSVGGRDANARKNCHYDIRRQPWKREEDFTLKNIRHHPNTWMCISRDGSIRGGTEENDPGTGERLGMLVLCSVNTSSQSQPDQCRYSNKEKGYYKINWTDSATIIKAYSYNEKKSKWILLK</sequence>
<gene>
    <name evidence="2" type="ORF">DGQ38_12360</name>
</gene>
<organism evidence="2 3">
    <name type="scientific">Zunongwangia profunda</name>
    <dbReference type="NCBI Taxonomy" id="398743"/>
    <lineage>
        <taxon>Bacteria</taxon>
        <taxon>Pseudomonadati</taxon>
        <taxon>Bacteroidota</taxon>
        <taxon>Flavobacteriia</taxon>
        <taxon>Flavobacteriales</taxon>
        <taxon>Flavobacteriaceae</taxon>
        <taxon>Zunongwangia</taxon>
    </lineage>
</organism>
<dbReference type="NCBIfam" id="TIGR02532">
    <property type="entry name" value="IV_pilin_GFxxxE"/>
    <property type="match status" value="1"/>
</dbReference>
<evidence type="ECO:0000256" key="1">
    <source>
        <dbReference type="SAM" id="Phobius"/>
    </source>
</evidence>
<keyword evidence="1" id="KW-0812">Transmembrane</keyword>